<protein>
    <recommendedName>
        <fullName evidence="4">Guanylate cyclase domain-containing protein</fullName>
    </recommendedName>
</protein>
<name>A0A5B2WW16_9PSEU</name>
<dbReference type="SUPFAM" id="SSF55073">
    <property type="entry name" value="Nucleotide cyclase"/>
    <property type="match status" value="1"/>
</dbReference>
<dbReference type="Proteomes" id="UP000323454">
    <property type="component" value="Unassembled WGS sequence"/>
</dbReference>
<dbReference type="InterPro" id="IPR029787">
    <property type="entry name" value="Nucleotide_cyclase"/>
</dbReference>
<evidence type="ECO:0008006" key="4">
    <source>
        <dbReference type="Google" id="ProtNLM"/>
    </source>
</evidence>
<organism evidence="2 3">
    <name type="scientific">Solihabitans fulvus</name>
    <dbReference type="NCBI Taxonomy" id="1892852"/>
    <lineage>
        <taxon>Bacteria</taxon>
        <taxon>Bacillati</taxon>
        <taxon>Actinomycetota</taxon>
        <taxon>Actinomycetes</taxon>
        <taxon>Pseudonocardiales</taxon>
        <taxon>Pseudonocardiaceae</taxon>
        <taxon>Solihabitans</taxon>
    </lineage>
</organism>
<evidence type="ECO:0000256" key="1">
    <source>
        <dbReference type="SAM" id="MobiDB-lite"/>
    </source>
</evidence>
<keyword evidence="3" id="KW-1185">Reference proteome</keyword>
<dbReference type="RefSeq" id="WP_149853050.1">
    <property type="nucleotide sequence ID" value="NZ_VUOB01000059.1"/>
</dbReference>
<dbReference type="OrthoDB" id="3482507at2"/>
<evidence type="ECO:0000313" key="2">
    <source>
        <dbReference type="EMBL" id="KAA2254862.1"/>
    </source>
</evidence>
<dbReference type="Gene3D" id="3.30.70.1230">
    <property type="entry name" value="Nucleotide cyclase"/>
    <property type="match status" value="1"/>
</dbReference>
<dbReference type="EMBL" id="VUOB01000059">
    <property type="protein sequence ID" value="KAA2254862.1"/>
    <property type="molecule type" value="Genomic_DNA"/>
</dbReference>
<sequence>MDSEAKHHFILSLDVQGSASRTDHEKLALRQVVYAVVGQAFDAAGVDPADRRIEDRGDGVLALVSPTVPESRMMGTWVETAREVLRESNRRSGDQQRVRVRLGLHCGQVHEDGHGVAGADVELACRLCDSDAARGVLDAAHAADLAVIVSDRLYQSVVRHGGRFIDPHCYGEVRVTVKETDTCAWVYVPGHSTPPAPRSASRATRGAGEGQAAAGGSRVVTVNGPTTMIEHGTFGDLVVGTVHHHVEDGTAR</sequence>
<dbReference type="AlphaFoldDB" id="A0A5B2WW16"/>
<evidence type="ECO:0000313" key="3">
    <source>
        <dbReference type="Proteomes" id="UP000323454"/>
    </source>
</evidence>
<accession>A0A5B2WW16</accession>
<reference evidence="2 3" key="2">
    <citation type="submission" date="2019-09" db="EMBL/GenBank/DDBJ databases">
        <authorList>
            <person name="Jin C."/>
        </authorList>
    </citation>
    <scope>NUCLEOTIDE SEQUENCE [LARGE SCALE GENOMIC DNA]</scope>
    <source>
        <strain evidence="2 3">AN110305</strain>
    </source>
</reference>
<comment type="caution">
    <text evidence="2">The sequence shown here is derived from an EMBL/GenBank/DDBJ whole genome shotgun (WGS) entry which is preliminary data.</text>
</comment>
<reference evidence="2 3" key="1">
    <citation type="submission" date="2019-09" db="EMBL/GenBank/DDBJ databases">
        <title>Goodfellowia gen. nov., a new genus of the Pseudonocardineae related to Actinoalloteichus, containing Goodfellowia coeruleoviolacea gen. nov., comb. nov. gen. nov., comb. nov.</title>
        <authorList>
            <person name="Labeda D."/>
        </authorList>
    </citation>
    <scope>NUCLEOTIDE SEQUENCE [LARGE SCALE GENOMIC DNA]</scope>
    <source>
        <strain evidence="2 3">AN110305</strain>
    </source>
</reference>
<feature type="compositionally biased region" description="Low complexity" evidence="1">
    <location>
        <begin position="203"/>
        <end position="216"/>
    </location>
</feature>
<feature type="region of interest" description="Disordered" evidence="1">
    <location>
        <begin position="190"/>
        <end position="219"/>
    </location>
</feature>
<proteinExistence type="predicted"/>
<gene>
    <name evidence="2" type="ORF">F0L68_29200</name>
</gene>